<proteinExistence type="predicted"/>
<accession>A0A3G5AFB8</accession>
<protein>
    <submittedName>
        <fullName evidence="2">Uncharacterized protein</fullName>
    </submittedName>
</protein>
<evidence type="ECO:0000256" key="1">
    <source>
        <dbReference type="SAM" id="MobiDB-lite"/>
    </source>
</evidence>
<sequence length="440" mass="49018">MPRRRKNEDDDDESEEEEISSEEEETDSDEEETSEEETDSDEEDSESDEEESDDETPVLPASSSSNYSYQQTSQVQASPTFQELPSSYGNKFGIKFYNYGPSLIVTFPKGILDRYTPQLSAMKGIYSENYGQGSAWMFDQSYKDQVFRLLESIGGEKIQFVQVPQPIVVPTFQVAAPAVSYPAPQFQQTQFAPAAAVQQQQFTPAPVTPQFQQMQFAPSASVQQPAVSYPAPAASVTPQFQQSQFAPAAAVQQQQFTPAPVTPQFQQTQFAPAAPVQQQQFTPAPVTPQFQQQQFAPAAQFAPVQQTQFSNQIYFPPAATGQFQQRPGSTTPTATQFQQQKPGSTTPTFQPAQSTFVPAASSSSARAPIQTTTYSPLNRDSGEIDARYQRRIALYNFALQKGLQSQQADAISRMKNNLDFDNTRYNSEEMKILNYYYPSQ</sequence>
<dbReference type="EMBL" id="MK072489">
    <property type="protein sequence ID" value="AYV85915.1"/>
    <property type="molecule type" value="Genomic_DNA"/>
</dbReference>
<feature type="region of interest" description="Disordered" evidence="1">
    <location>
        <begin position="1"/>
        <end position="80"/>
    </location>
</feature>
<feature type="compositionally biased region" description="Polar residues" evidence="1">
    <location>
        <begin position="321"/>
        <end position="351"/>
    </location>
</feature>
<evidence type="ECO:0000313" key="2">
    <source>
        <dbReference type="EMBL" id="AYV85915.1"/>
    </source>
</evidence>
<feature type="compositionally biased region" description="Low complexity" evidence="1">
    <location>
        <begin position="62"/>
        <end position="76"/>
    </location>
</feature>
<reference evidence="2" key="1">
    <citation type="submission" date="2018-10" db="EMBL/GenBank/DDBJ databases">
        <title>Hidden diversity of soil giant viruses.</title>
        <authorList>
            <person name="Schulz F."/>
            <person name="Alteio L."/>
            <person name="Goudeau D."/>
            <person name="Ryan E.M."/>
            <person name="Malmstrom R.R."/>
            <person name="Blanchard J."/>
            <person name="Woyke T."/>
        </authorList>
    </citation>
    <scope>NUCLEOTIDE SEQUENCE</scope>
    <source>
        <strain evidence="2">SOV1</strain>
    </source>
</reference>
<feature type="region of interest" description="Disordered" evidence="1">
    <location>
        <begin position="319"/>
        <end position="351"/>
    </location>
</feature>
<gene>
    <name evidence="2" type="ORF">Solivirus1_72</name>
</gene>
<name>A0A3G5AFB8_9VIRU</name>
<feature type="compositionally biased region" description="Acidic residues" evidence="1">
    <location>
        <begin position="9"/>
        <end position="56"/>
    </location>
</feature>
<organism evidence="2">
    <name type="scientific">Solivirus sp</name>
    <dbReference type="NCBI Taxonomy" id="2487772"/>
    <lineage>
        <taxon>Viruses</taxon>
        <taxon>Pithoviruses</taxon>
    </lineage>
</organism>